<gene>
    <name evidence="2" type="ORF">FF38_14358</name>
</gene>
<keyword evidence="3" id="KW-1185">Reference proteome</keyword>
<name>A0A0L0CFZ5_LUCCU</name>
<evidence type="ECO:0000256" key="1">
    <source>
        <dbReference type="SAM" id="SignalP"/>
    </source>
</evidence>
<evidence type="ECO:0000313" key="2">
    <source>
        <dbReference type="EMBL" id="KNC31170.1"/>
    </source>
</evidence>
<feature type="chain" id="PRO_5005536342" description="Salivary secreted peptide" evidence="1">
    <location>
        <begin position="21"/>
        <end position="87"/>
    </location>
</feature>
<proteinExistence type="predicted"/>
<dbReference type="EMBL" id="JRES01000438">
    <property type="protein sequence ID" value="KNC31170.1"/>
    <property type="molecule type" value="Genomic_DNA"/>
</dbReference>
<dbReference type="Proteomes" id="UP000037069">
    <property type="component" value="Unassembled WGS sequence"/>
</dbReference>
<accession>A0A0L0CFZ5</accession>
<dbReference type="AlphaFoldDB" id="A0A0L0CFZ5"/>
<keyword evidence="1" id="KW-0732">Signal</keyword>
<organism evidence="2 3">
    <name type="scientific">Lucilia cuprina</name>
    <name type="common">Green bottle fly</name>
    <name type="synonym">Australian sheep blowfly</name>
    <dbReference type="NCBI Taxonomy" id="7375"/>
    <lineage>
        <taxon>Eukaryota</taxon>
        <taxon>Metazoa</taxon>
        <taxon>Ecdysozoa</taxon>
        <taxon>Arthropoda</taxon>
        <taxon>Hexapoda</taxon>
        <taxon>Insecta</taxon>
        <taxon>Pterygota</taxon>
        <taxon>Neoptera</taxon>
        <taxon>Endopterygota</taxon>
        <taxon>Diptera</taxon>
        <taxon>Brachycera</taxon>
        <taxon>Muscomorpha</taxon>
        <taxon>Oestroidea</taxon>
        <taxon>Calliphoridae</taxon>
        <taxon>Luciliinae</taxon>
        <taxon>Lucilia</taxon>
    </lineage>
</organism>
<evidence type="ECO:0000313" key="3">
    <source>
        <dbReference type="Proteomes" id="UP000037069"/>
    </source>
</evidence>
<feature type="signal peptide" evidence="1">
    <location>
        <begin position="1"/>
        <end position="20"/>
    </location>
</feature>
<evidence type="ECO:0008006" key="4">
    <source>
        <dbReference type="Google" id="ProtNLM"/>
    </source>
</evidence>
<reference evidence="2 3" key="1">
    <citation type="journal article" date="2015" name="Nat. Commun.">
        <title>Lucilia cuprina genome unlocks parasitic fly biology to underpin future interventions.</title>
        <authorList>
            <person name="Anstead C.A."/>
            <person name="Korhonen P.K."/>
            <person name="Young N.D."/>
            <person name="Hall R.S."/>
            <person name="Jex A.R."/>
            <person name="Murali S.C."/>
            <person name="Hughes D.S."/>
            <person name="Lee S.F."/>
            <person name="Perry T."/>
            <person name="Stroehlein A.J."/>
            <person name="Ansell B.R."/>
            <person name="Breugelmans B."/>
            <person name="Hofmann A."/>
            <person name="Qu J."/>
            <person name="Dugan S."/>
            <person name="Lee S.L."/>
            <person name="Chao H."/>
            <person name="Dinh H."/>
            <person name="Han Y."/>
            <person name="Doddapaneni H.V."/>
            <person name="Worley K.C."/>
            <person name="Muzny D.M."/>
            <person name="Ioannidis P."/>
            <person name="Waterhouse R.M."/>
            <person name="Zdobnov E.M."/>
            <person name="James P.J."/>
            <person name="Bagnall N.H."/>
            <person name="Kotze A.C."/>
            <person name="Gibbs R.A."/>
            <person name="Richards S."/>
            <person name="Batterham P."/>
            <person name="Gasser R.B."/>
        </authorList>
    </citation>
    <scope>NUCLEOTIDE SEQUENCE [LARGE SCALE GENOMIC DNA]</scope>
    <source>
        <strain evidence="2 3">LS</strain>
        <tissue evidence="2">Full body</tissue>
    </source>
</reference>
<comment type="caution">
    <text evidence="2">The sequence shown here is derived from an EMBL/GenBank/DDBJ whole genome shotgun (WGS) entry which is preliminary data.</text>
</comment>
<sequence>MSPIIKMLFIILSICCLIQAIEMARLRRDEKSVTNAKKPSDGDVKALGEILIKKLEDSLKDCDQTIKNILSCAKTSLQQTQPVAVAG</sequence>
<protein>
    <recommendedName>
        <fullName evidence="4">Salivary secreted peptide</fullName>
    </recommendedName>
</protein>